<reference evidence="1" key="1">
    <citation type="submission" date="2018-01" db="EMBL/GenBank/DDBJ databases">
        <authorList>
            <person name="Krukenberg V."/>
        </authorList>
    </citation>
    <scope>NUCLEOTIDE SEQUENCE</scope>
    <source>
        <strain evidence="1">E20ANME2</strain>
    </source>
</reference>
<organism evidence="1 2">
    <name type="scientific">Candidatus Methanogaster sp</name>
    <dbReference type="NCBI Taxonomy" id="3386292"/>
    <lineage>
        <taxon>Archaea</taxon>
        <taxon>Methanobacteriati</taxon>
        <taxon>Methanobacteriota</taxon>
        <taxon>Stenosarchaea group</taxon>
        <taxon>Methanomicrobia</taxon>
        <taxon>Methanosarcinales</taxon>
        <taxon>ANME-2 cluster</taxon>
        <taxon>Candidatus Methanogasteraceae</taxon>
        <taxon>Candidatus Methanogaster</taxon>
    </lineage>
</organism>
<gene>
    <name evidence="1" type="ORF">C4B59_04450</name>
</gene>
<comment type="caution">
    <text evidence="1">The sequence shown here is derived from an EMBL/GenBank/DDBJ whole genome shotgun (WGS) entry which is preliminary data.</text>
</comment>
<sequence>MPDYAANSVIYWPIEHLVTSFEKVCESQAQDPAQVLDEFLDGQDPEDFWSQVKTNLHAGKVRLVFVADKIPTELQRIVEFLNEQMDPAEVVAVEVKRFLGQGMETLVPRLVGRTAEAVGRKSISHSMRQDWDEQSFFVELLEKRGMDEHNVAKRIYEWSLHNMTRTTWGHGLKDGSCIPVFDYNGENYWPFALWNSGRVEMQFQYLKDRPAFDSIEKRMELLKRLNEIPGIDLLEDGIDRRPSIMLSALTHNDTSNHLLNVFAWIIEVIKNG</sequence>
<proteinExistence type="predicted"/>
<evidence type="ECO:0000313" key="1">
    <source>
        <dbReference type="EMBL" id="PXF61490.1"/>
    </source>
</evidence>
<name>A0AC61L5A3_9EURY</name>
<protein>
    <submittedName>
        <fullName evidence="1">Uncharacterized protein</fullName>
    </submittedName>
</protein>
<dbReference type="EMBL" id="PQXF01000005">
    <property type="protein sequence ID" value="PXF61490.1"/>
    <property type="molecule type" value="Genomic_DNA"/>
</dbReference>
<evidence type="ECO:0000313" key="2">
    <source>
        <dbReference type="Proteomes" id="UP000248329"/>
    </source>
</evidence>
<dbReference type="Proteomes" id="UP000248329">
    <property type="component" value="Unassembled WGS sequence"/>
</dbReference>
<accession>A0AC61L5A3</accession>